<dbReference type="Pfam" id="PF01590">
    <property type="entry name" value="GAF"/>
    <property type="match status" value="1"/>
</dbReference>
<dbReference type="InterPro" id="IPR041664">
    <property type="entry name" value="AAA_16"/>
</dbReference>
<dbReference type="SMART" id="SM00065">
    <property type="entry name" value="GAF"/>
    <property type="match status" value="1"/>
</dbReference>
<dbReference type="PANTHER" id="PTHR43642">
    <property type="entry name" value="HYBRID SIGNAL TRANSDUCTION HISTIDINE KINASE G"/>
    <property type="match status" value="1"/>
</dbReference>
<evidence type="ECO:0000313" key="3">
    <source>
        <dbReference type="EMBL" id="RUQ68541.1"/>
    </source>
</evidence>
<evidence type="ECO:0000259" key="2">
    <source>
        <dbReference type="PROSITE" id="PS50109"/>
    </source>
</evidence>
<dbReference type="EMBL" id="RZIJ01000014">
    <property type="protein sequence ID" value="RUQ68541.1"/>
    <property type="molecule type" value="Genomic_DNA"/>
</dbReference>
<gene>
    <name evidence="3" type="ORF">EJ913_18155</name>
</gene>
<dbReference type="InterPro" id="IPR027417">
    <property type="entry name" value="P-loop_NTPase"/>
</dbReference>
<evidence type="ECO:0000259" key="1">
    <source>
        <dbReference type="PROSITE" id="PS50011"/>
    </source>
</evidence>
<feature type="domain" description="Histidine kinase" evidence="2">
    <location>
        <begin position="1507"/>
        <end position="1700"/>
    </location>
</feature>
<dbReference type="SMART" id="SM00387">
    <property type="entry name" value="HATPase_c"/>
    <property type="match status" value="1"/>
</dbReference>
<dbReference type="PROSITE" id="PS50109">
    <property type="entry name" value="HIS_KIN"/>
    <property type="match status" value="1"/>
</dbReference>
<dbReference type="Proteomes" id="UP000280346">
    <property type="component" value="Unassembled WGS sequence"/>
</dbReference>
<dbReference type="InterPro" id="IPR053159">
    <property type="entry name" value="Hybrid_Histidine_Kinase"/>
</dbReference>
<dbReference type="GO" id="GO:0005524">
    <property type="term" value="F:ATP binding"/>
    <property type="evidence" value="ECO:0007669"/>
    <property type="project" value="InterPro"/>
</dbReference>
<organism evidence="3 4">
    <name type="scientific">Azospirillum doebereinerae</name>
    <dbReference type="NCBI Taxonomy" id="92933"/>
    <lineage>
        <taxon>Bacteria</taxon>
        <taxon>Pseudomonadati</taxon>
        <taxon>Pseudomonadota</taxon>
        <taxon>Alphaproteobacteria</taxon>
        <taxon>Rhodospirillales</taxon>
        <taxon>Azospirillaceae</taxon>
        <taxon>Azospirillum</taxon>
    </lineage>
</organism>
<dbReference type="InterPro" id="IPR011009">
    <property type="entry name" value="Kinase-like_dom_sf"/>
</dbReference>
<dbReference type="InterPro" id="IPR003594">
    <property type="entry name" value="HATPase_dom"/>
</dbReference>
<dbReference type="InterPro" id="IPR029016">
    <property type="entry name" value="GAF-like_dom_sf"/>
</dbReference>
<dbReference type="Pfam" id="PF02518">
    <property type="entry name" value="HATPase_c"/>
    <property type="match status" value="1"/>
</dbReference>
<dbReference type="Pfam" id="PF13191">
    <property type="entry name" value="AAA_16"/>
    <property type="match status" value="1"/>
</dbReference>
<dbReference type="Pfam" id="PF00069">
    <property type="entry name" value="Pkinase"/>
    <property type="match status" value="1"/>
</dbReference>
<dbReference type="Gene3D" id="3.30.450.40">
    <property type="match status" value="1"/>
</dbReference>
<protein>
    <submittedName>
        <fullName evidence="3">GAF domain-containing protein</fullName>
    </submittedName>
</protein>
<sequence length="1706" mass="184648">MGANMDYPADSGPGVIILGSDGETRLARVTRPGQPFPILTRMAEPDGRAAAVLDLLQRERDLARRLDPAWAVKPLDLGDPRDPPVLTMADPGGQPLCALALATMTFHQRLALAVRIVEAVAPLHRRGLLHRDLRPFNLLVGGDGGGDGGGAGRIGNGWTVRLTGFGRACVPSAVSPPGEAVAEFPPQPAYMAPEQSGRMNRPVDRRSDLYTLGVTLYELFTGALPFMAREPMEWIHCHLARPPIPPSDHSPDLPPAISDLLLRLLAKTAEERYQSAEGLGRDLAEALRLWETQGRIPSFPAGLPPVGQRERPEGLVPPPALHGREQPVSTLQAAFDRVAGHGRMGVVLVAGRSGIGKSSVVRSLEEQVVPPRGLFAAGKFDQGRRELPYASLADAFRGLVDRILHQPAPQQDHWRRELREAVSDNGALMTALIPNLALLIGDLPEAAALPPQETQNRFDRLFRRVLQVFARPEHPLVLFLDDLQWLDRATFDLLDRLFAQGGVAHLLLVGAYRSDEIGAGHPLRALIQRVEAAGRDLDHEEIALAPLAPADLRRMVADSLGRVPEEVAALADLLHGRTGGNPFFAAQLLIALERSGRLRFDPECERWNWDIDAVRDAIRAARPGDGVATLMTERLGRFPPVTRDLLARLAGLGAGVRLATLALASGLPADAVERSLEAVVAEGLLLRSGEGYRFLHDRVQEGALALVPEAERGALHLAIARALRGGLADAAAAGAAVAGTDEGLFEVVGQYDRCLPLVEDPVEREEVAALHLAAGHRAKAASAHGSALAYALGGLSLLDAPLPGGDRRHRLSFALEHLRAECEFLNGDLSLAEQRLRDLVGRAEAPADRAAITALLVTVHTATDRSDRAIDSCLAYLRRVGIDWSPHPPCELVEQEYRRLRAAIGERSIASLAALPTAADPDIRATLDVLAAALPPAFFSDRNLVCLILCRMANLSLERGKSEASALGFAYLGMVAGPYFGDYAAGYAFGRLGFDLDEHGGRTRYRARVLMTFAYHVVPWTRDVRSERPLLLRAFEEARETGDVTYGGFTSVTLVTSMLAAGDPLAAVQRAAETRLAYVRQVRFGLCIDILTTQLQTVRALRGLTGAVGSLGAPDFDNAAFEARLLANPSLDIATCWHGIRTLQLRCIAGEPAAAVEAAERAERLLWTSSGHLEMAEFHFYGALARAGLLGDGVDAEASRHAAAFAGHRDQLREWAGHNPDGFEARFALVEAEAARIDGRTEEAMRGYDRAAQAARRNALPHVEALAHERAAGFYRRLGLATLERACLREARAGYGRWGAVAKVRQLDQRHPDLIADQGGAAPPEPPRTLDGADLAMLLETLRAVSDQASVEQLTTTLLTLVLEQAGASRGLLILARDGRLRVEAEASTGLDGVSVRLVQEDADRVPLPHAMIHGAIRDQETLIVDDTRAPGPYAAEPYVRDTEARSILCMPLVRQARVVGLLHLENALATHAFTRKRVDVLTLLGAQAAASLETATLEEKEALLKEVHHRVKNNLQLVTSLLNLQANRIEDPEVAALFADSRDRVRSMALVHENLYRLGNFARVPMRAHLESVCAHLLRAYAPRTGAVRLETELEDLKLDLDRAVPCGLIVNELVSNALKHAFPDGRDGVLRVALTTDGEVGRLSVRDDGVGLPGDHDPDKLDTVGLQLVDDLTSQLHGTLQHNSRAGTEFVVTFPLEGRNRGDE</sequence>
<dbReference type="InterPro" id="IPR011495">
    <property type="entry name" value="Sig_transdc_His_kin_sub2_dim/P"/>
</dbReference>
<dbReference type="SUPFAM" id="SSF56112">
    <property type="entry name" value="Protein kinase-like (PK-like)"/>
    <property type="match status" value="1"/>
</dbReference>
<reference evidence="3 4" key="1">
    <citation type="submission" date="2018-12" db="EMBL/GenBank/DDBJ databases">
        <authorList>
            <person name="Yang Y."/>
        </authorList>
    </citation>
    <scope>NUCLEOTIDE SEQUENCE [LARGE SCALE GENOMIC DNA]</scope>
    <source>
        <strain evidence="3 4">GSF71</strain>
    </source>
</reference>
<proteinExistence type="predicted"/>
<dbReference type="SUPFAM" id="SSF55874">
    <property type="entry name" value="ATPase domain of HSP90 chaperone/DNA topoisomerase II/histidine kinase"/>
    <property type="match status" value="1"/>
</dbReference>
<dbReference type="InterPro" id="IPR000719">
    <property type="entry name" value="Prot_kinase_dom"/>
</dbReference>
<dbReference type="SUPFAM" id="SSF52540">
    <property type="entry name" value="P-loop containing nucleoside triphosphate hydrolases"/>
    <property type="match status" value="1"/>
</dbReference>
<dbReference type="OrthoDB" id="9789238at2"/>
<name>A0A433J6J9_9PROT</name>
<dbReference type="InterPro" id="IPR003018">
    <property type="entry name" value="GAF"/>
</dbReference>
<dbReference type="Gene3D" id="1.10.510.10">
    <property type="entry name" value="Transferase(Phosphotransferase) domain 1"/>
    <property type="match status" value="1"/>
</dbReference>
<feature type="domain" description="Protein kinase" evidence="1">
    <location>
        <begin position="1"/>
        <end position="287"/>
    </location>
</feature>
<dbReference type="PANTHER" id="PTHR43642:SF1">
    <property type="entry name" value="HYBRID SIGNAL TRANSDUCTION HISTIDINE KINASE G"/>
    <property type="match status" value="1"/>
</dbReference>
<dbReference type="Gene3D" id="3.40.50.300">
    <property type="entry name" value="P-loop containing nucleotide triphosphate hydrolases"/>
    <property type="match status" value="1"/>
</dbReference>
<dbReference type="SMART" id="SM00220">
    <property type="entry name" value="S_TKc"/>
    <property type="match status" value="1"/>
</dbReference>
<dbReference type="SUPFAM" id="SSF55781">
    <property type="entry name" value="GAF domain-like"/>
    <property type="match status" value="1"/>
</dbReference>
<dbReference type="GO" id="GO:0004672">
    <property type="term" value="F:protein kinase activity"/>
    <property type="evidence" value="ECO:0007669"/>
    <property type="project" value="InterPro"/>
</dbReference>
<accession>A0A433J6J9</accession>
<dbReference type="Gene3D" id="3.30.565.10">
    <property type="entry name" value="Histidine kinase-like ATPase, C-terminal domain"/>
    <property type="match status" value="1"/>
</dbReference>
<evidence type="ECO:0000313" key="4">
    <source>
        <dbReference type="Proteomes" id="UP000280346"/>
    </source>
</evidence>
<dbReference type="InterPro" id="IPR036890">
    <property type="entry name" value="HATPase_C_sf"/>
</dbReference>
<dbReference type="PROSITE" id="PS50011">
    <property type="entry name" value="PROTEIN_KINASE_DOM"/>
    <property type="match status" value="1"/>
</dbReference>
<comment type="caution">
    <text evidence="3">The sequence shown here is derived from an EMBL/GenBank/DDBJ whole genome shotgun (WGS) entry which is preliminary data.</text>
</comment>
<dbReference type="InterPro" id="IPR005467">
    <property type="entry name" value="His_kinase_dom"/>
</dbReference>
<dbReference type="Pfam" id="PF07568">
    <property type="entry name" value="HisKA_2"/>
    <property type="match status" value="1"/>
</dbReference>
<dbReference type="RefSeq" id="WP_127000405.1">
    <property type="nucleotide sequence ID" value="NZ_JBNPXW010000009.1"/>
</dbReference>
<keyword evidence="4" id="KW-1185">Reference proteome</keyword>